<feature type="binding site" evidence="11">
    <location>
        <position position="208"/>
    </location>
    <ligand>
        <name>Zn(2+)</name>
        <dbReference type="ChEBI" id="CHEBI:29105"/>
        <label>1</label>
    </ligand>
</feature>
<name>A0A0R1YYK8_9LACO</name>
<comment type="cofactor">
    <cofactor evidence="11">
        <name>Zn(2+)</name>
        <dbReference type="ChEBI" id="CHEBI:29105"/>
    </cofactor>
    <text evidence="11">Binds 2 Zn(2+) ions per monomer.</text>
</comment>
<dbReference type="Pfam" id="PF00226">
    <property type="entry name" value="DnaJ"/>
    <property type="match status" value="1"/>
</dbReference>
<dbReference type="InterPro" id="IPR001305">
    <property type="entry name" value="HSP_DnaJ_Cys-rich_dom"/>
</dbReference>
<dbReference type="GO" id="GO:0051082">
    <property type="term" value="F:unfolded protein binding"/>
    <property type="evidence" value="ECO:0007669"/>
    <property type="project" value="UniProtKB-UniRule"/>
</dbReference>
<dbReference type="InterPro" id="IPR036410">
    <property type="entry name" value="HSP_DnaJ_Cys-rich_dom_sf"/>
</dbReference>
<comment type="subunit">
    <text evidence="11">Homodimer.</text>
</comment>
<evidence type="ECO:0000256" key="1">
    <source>
        <dbReference type="ARBA" id="ARBA00022490"/>
    </source>
</evidence>
<comment type="subcellular location">
    <subcellularLocation>
        <location evidence="11">Cytoplasm</location>
    </subcellularLocation>
</comment>
<evidence type="ECO:0000256" key="11">
    <source>
        <dbReference type="HAMAP-Rule" id="MF_01152"/>
    </source>
</evidence>
<dbReference type="PROSITE" id="PS51188">
    <property type="entry name" value="ZF_CR"/>
    <property type="match status" value="1"/>
</dbReference>
<dbReference type="InterPro" id="IPR012724">
    <property type="entry name" value="DnaJ"/>
</dbReference>
<dbReference type="Gene3D" id="2.60.260.20">
    <property type="entry name" value="Urease metallochaperone UreE, N-terminal domain"/>
    <property type="match status" value="2"/>
</dbReference>
<evidence type="ECO:0000256" key="9">
    <source>
        <dbReference type="ARBA" id="ARBA00061004"/>
    </source>
</evidence>
<dbReference type="Gene3D" id="1.10.287.110">
    <property type="entry name" value="DnaJ domain"/>
    <property type="match status" value="1"/>
</dbReference>
<dbReference type="GeneID" id="69804096"/>
<dbReference type="GO" id="GO:0008270">
    <property type="term" value="F:zinc ion binding"/>
    <property type="evidence" value="ECO:0007669"/>
    <property type="project" value="UniProtKB-UniRule"/>
</dbReference>
<dbReference type="SUPFAM" id="SSF57938">
    <property type="entry name" value="DnaJ/Hsp40 cysteine-rich domain"/>
    <property type="match status" value="1"/>
</dbReference>
<dbReference type="PROSITE" id="PS50076">
    <property type="entry name" value="DNAJ_2"/>
    <property type="match status" value="1"/>
</dbReference>
<dbReference type="InterPro" id="IPR036869">
    <property type="entry name" value="J_dom_sf"/>
</dbReference>
<evidence type="ECO:0000256" key="3">
    <source>
        <dbReference type="ARBA" id="ARBA00022723"/>
    </source>
</evidence>
<feature type="domain" description="CR-type" evidence="14">
    <location>
        <begin position="138"/>
        <end position="220"/>
    </location>
</feature>
<evidence type="ECO:0000256" key="12">
    <source>
        <dbReference type="PROSITE-ProRule" id="PRU00546"/>
    </source>
</evidence>
<dbReference type="CDD" id="cd10747">
    <property type="entry name" value="DnaJ_C"/>
    <property type="match status" value="1"/>
</dbReference>
<dbReference type="NCBIfam" id="NF008035">
    <property type="entry name" value="PRK10767.1"/>
    <property type="match status" value="1"/>
</dbReference>
<feature type="zinc finger region" description="CR-type" evidence="12">
    <location>
        <begin position="138"/>
        <end position="220"/>
    </location>
</feature>
<gene>
    <name evidence="11" type="primary">dnaJ</name>
    <name evidence="15" type="ORF">FC51_GL000223</name>
</gene>
<dbReference type="Gene3D" id="2.10.230.10">
    <property type="entry name" value="Heat shock protein DnaJ, cysteine-rich domain"/>
    <property type="match status" value="1"/>
</dbReference>
<reference evidence="15 16" key="1">
    <citation type="journal article" date="2015" name="Genome Announc.">
        <title>Expanding the biotechnology potential of lactobacilli through comparative genomics of 213 strains and associated genera.</title>
        <authorList>
            <person name="Sun Z."/>
            <person name="Harris H.M."/>
            <person name="McCann A."/>
            <person name="Guo C."/>
            <person name="Argimon S."/>
            <person name="Zhang W."/>
            <person name="Yang X."/>
            <person name="Jeffery I.B."/>
            <person name="Cooney J.C."/>
            <person name="Kagawa T.F."/>
            <person name="Liu W."/>
            <person name="Song Y."/>
            <person name="Salvetti E."/>
            <person name="Wrobel A."/>
            <person name="Rasinkangas P."/>
            <person name="Parkhill J."/>
            <person name="Rea M.C."/>
            <person name="O'Sullivan O."/>
            <person name="Ritari J."/>
            <person name="Douillard F.P."/>
            <person name="Paul Ross R."/>
            <person name="Yang R."/>
            <person name="Briner A.E."/>
            <person name="Felis G.E."/>
            <person name="de Vos W.M."/>
            <person name="Barrangou R."/>
            <person name="Klaenhammer T.R."/>
            <person name="Caufield P.W."/>
            <person name="Cui Y."/>
            <person name="Zhang H."/>
            <person name="O'Toole P.W."/>
        </authorList>
    </citation>
    <scope>NUCLEOTIDE SEQUENCE [LARGE SCALE GENOMIC DNA]</scope>
    <source>
        <strain evidence="15 16">DSM 5707</strain>
    </source>
</reference>
<dbReference type="PANTHER" id="PTHR43096">
    <property type="entry name" value="DNAJ HOMOLOG 1, MITOCHONDRIAL-RELATED"/>
    <property type="match status" value="1"/>
</dbReference>
<dbReference type="HAMAP" id="MF_01152">
    <property type="entry name" value="DnaJ"/>
    <property type="match status" value="1"/>
</dbReference>
<comment type="caution">
    <text evidence="15">The sequence shown here is derived from an EMBL/GenBank/DDBJ whole genome shotgun (WGS) entry which is preliminary data.</text>
</comment>
<dbReference type="RefSeq" id="WP_057909216.1">
    <property type="nucleotide sequence ID" value="NZ_AZGK01000001.1"/>
</dbReference>
<keyword evidence="2 11" id="KW-0235">DNA replication</keyword>
<organism evidence="15 16">
    <name type="scientific">Lentilactobacillus parabuchneri DSM 5707 = NBRC 107865</name>
    <dbReference type="NCBI Taxonomy" id="1423784"/>
    <lineage>
        <taxon>Bacteria</taxon>
        <taxon>Bacillati</taxon>
        <taxon>Bacillota</taxon>
        <taxon>Bacilli</taxon>
        <taxon>Lactobacillales</taxon>
        <taxon>Lactobacillaceae</taxon>
        <taxon>Lentilactobacillus</taxon>
    </lineage>
</organism>
<feature type="binding site" evidence="11">
    <location>
        <position position="211"/>
    </location>
    <ligand>
        <name>Zn(2+)</name>
        <dbReference type="ChEBI" id="CHEBI:29105"/>
        <label>1</label>
    </ligand>
</feature>
<dbReference type="CDD" id="cd10719">
    <property type="entry name" value="DnaJ_zf"/>
    <property type="match status" value="1"/>
</dbReference>
<dbReference type="PANTHER" id="PTHR43096:SF48">
    <property type="entry name" value="CHAPERONE PROTEIN DNAJ"/>
    <property type="match status" value="1"/>
</dbReference>
<evidence type="ECO:0000256" key="2">
    <source>
        <dbReference type="ARBA" id="ARBA00022705"/>
    </source>
</evidence>
<feature type="binding site" evidence="11">
    <location>
        <position position="194"/>
    </location>
    <ligand>
        <name>Zn(2+)</name>
        <dbReference type="ChEBI" id="CHEBI:29105"/>
        <label>2</label>
    </ligand>
</feature>
<comment type="domain">
    <text evidence="11">The J domain is necessary and sufficient to stimulate DnaK ATPase activity. Zinc center 1 plays an important role in the autonomous, DnaK-independent chaperone activity of DnaJ. Zinc center 2 is essential for interaction with DnaK and for DnaJ activity.</text>
</comment>
<protein>
    <recommendedName>
        <fullName evidence="10 11">Chaperone protein DnaJ</fullName>
    </recommendedName>
</protein>
<evidence type="ECO:0000313" key="16">
    <source>
        <dbReference type="Proteomes" id="UP000051957"/>
    </source>
</evidence>
<keyword evidence="6 11" id="KW-0862">Zinc</keyword>
<dbReference type="NCBIfam" id="TIGR02349">
    <property type="entry name" value="DnaJ_bact"/>
    <property type="match status" value="1"/>
</dbReference>
<keyword evidence="4 11" id="KW-0677">Repeat</keyword>
<keyword evidence="3 11" id="KW-0479">Metal-binding</keyword>
<dbReference type="GO" id="GO:0031072">
    <property type="term" value="F:heat shock protein binding"/>
    <property type="evidence" value="ECO:0007669"/>
    <property type="project" value="InterPro"/>
</dbReference>
<comment type="function">
    <text evidence="11">Participates actively in the response to hyperosmotic and heat shock by preventing the aggregation of stress-denatured proteins and by disaggregating proteins, also in an autonomous, DnaK-independent fashion. Unfolded proteins bind initially to DnaJ; upon interaction with the DnaJ-bound protein, DnaK hydrolyzes its bound ATP, resulting in the formation of a stable complex. GrpE releases ADP from DnaK; ATP binding to DnaK triggers the release of the substrate protein, thus completing the reaction cycle. Several rounds of ATP-dependent interactions between DnaJ, DnaK and GrpE are required for fully efficient folding. Also involved, together with DnaK and GrpE, in the DNA replication of plasmids through activation of initiation proteins.</text>
</comment>
<feature type="domain" description="J" evidence="13">
    <location>
        <begin position="5"/>
        <end position="69"/>
    </location>
</feature>
<dbReference type="NCBIfam" id="NF010869">
    <property type="entry name" value="PRK14276.1"/>
    <property type="match status" value="1"/>
</dbReference>
<feature type="binding site" evidence="11">
    <location>
        <position position="154"/>
    </location>
    <ligand>
        <name>Zn(2+)</name>
        <dbReference type="ChEBI" id="CHEBI:29105"/>
        <label>1</label>
    </ligand>
</feature>
<dbReference type="InterPro" id="IPR018253">
    <property type="entry name" value="DnaJ_domain_CS"/>
</dbReference>
<dbReference type="SUPFAM" id="SSF49493">
    <property type="entry name" value="HSP40/DnaJ peptide-binding domain"/>
    <property type="match status" value="2"/>
</dbReference>
<dbReference type="Pfam" id="PF01556">
    <property type="entry name" value="DnaJ_C"/>
    <property type="match status" value="1"/>
</dbReference>
<evidence type="ECO:0000313" key="15">
    <source>
        <dbReference type="EMBL" id="KRM47744.1"/>
    </source>
</evidence>
<feature type="binding site" evidence="11">
    <location>
        <position position="151"/>
    </location>
    <ligand>
        <name>Zn(2+)</name>
        <dbReference type="ChEBI" id="CHEBI:29105"/>
        <label>1</label>
    </ligand>
</feature>
<dbReference type="EMBL" id="AZGK01000001">
    <property type="protein sequence ID" value="KRM47744.1"/>
    <property type="molecule type" value="Genomic_DNA"/>
</dbReference>
<keyword evidence="7 11" id="KW-0346">Stress response</keyword>
<sequence>MAEKDYYSILGVSKDASDDEIKHAYRKLSKKWHPDINKAPDAEAKFKEINEAYETLSDPQKRANYDQYGSADGAGAGFGGAGGQGGFGNFDGGSGFGFDDIFSQFFGGGQQRADPSAPRQGRDLQYQMTLEFEEAIFGKKTEIKYNREAQCKTCHGTGAKPGTSPVTCSNCGGRGYVVTETNTPLGRMQSRQTCPVCHGTGKEIKEKCPTCGGRGKTDERHTLEVKVPAGIDDGQQMRLQGQGEAGDNGGPYGDLYIVFRVKPSKDFTRDGSTIYVNQDITFARAALGGKIHVKTVHGDVELKVPAGTQTGTTFRLKGKGAPRLRGNGNGDERVTVNVVTPKALNKEQKIALEAFAKASGDNIAGKGGSNFFDKMKDAFDK</sequence>
<dbReference type="InterPro" id="IPR001623">
    <property type="entry name" value="DnaJ_domain"/>
</dbReference>
<dbReference type="GO" id="GO:0005524">
    <property type="term" value="F:ATP binding"/>
    <property type="evidence" value="ECO:0007669"/>
    <property type="project" value="InterPro"/>
</dbReference>
<dbReference type="PATRIC" id="fig|1423784.4.peg.220"/>
<evidence type="ECO:0000256" key="10">
    <source>
        <dbReference type="ARBA" id="ARBA00067609"/>
    </source>
</evidence>
<feature type="repeat" description="CXXCXGXG motif" evidence="11">
    <location>
        <begin position="151"/>
        <end position="158"/>
    </location>
</feature>
<feature type="binding site" evidence="11">
    <location>
        <position position="197"/>
    </location>
    <ligand>
        <name>Zn(2+)</name>
        <dbReference type="ChEBI" id="CHEBI:29105"/>
        <label>2</label>
    </ligand>
</feature>
<dbReference type="SUPFAM" id="SSF46565">
    <property type="entry name" value="Chaperone J-domain"/>
    <property type="match status" value="1"/>
</dbReference>
<proteinExistence type="inferred from homology"/>
<dbReference type="GO" id="GO:0042026">
    <property type="term" value="P:protein refolding"/>
    <property type="evidence" value="ECO:0007669"/>
    <property type="project" value="TreeGrafter"/>
</dbReference>
<dbReference type="Pfam" id="PF00684">
    <property type="entry name" value="DnaJ_CXXCXGXG"/>
    <property type="match status" value="1"/>
</dbReference>
<dbReference type="FunFam" id="1.10.287.110:FF:000031">
    <property type="entry name" value="Molecular chaperone DnaJ"/>
    <property type="match status" value="1"/>
</dbReference>
<dbReference type="GO" id="GO:0009408">
    <property type="term" value="P:response to heat"/>
    <property type="evidence" value="ECO:0007669"/>
    <property type="project" value="InterPro"/>
</dbReference>
<dbReference type="FunFam" id="2.60.260.20:FF:000005">
    <property type="entry name" value="Chaperone protein dnaJ 1, mitochondrial"/>
    <property type="match status" value="1"/>
</dbReference>
<evidence type="ECO:0000256" key="8">
    <source>
        <dbReference type="ARBA" id="ARBA00023186"/>
    </source>
</evidence>
<comment type="similarity">
    <text evidence="9 11">Belongs to the DnaJ family.</text>
</comment>
<evidence type="ECO:0000256" key="6">
    <source>
        <dbReference type="ARBA" id="ARBA00022833"/>
    </source>
</evidence>
<dbReference type="SMART" id="SM00271">
    <property type="entry name" value="DnaJ"/>
    <property type="match status" value="1"/>
</dbReference>
<accession>A0A0R1YYK8</accession>
<evidence type="ECO:0000256" key="4">
    <source>
        <dbReference type="ARBA" id="ARBA00022737"/>
    </source>
</evidence>
<feature type="repeat" description="CXXCXGXG motif" evidence="11">
    <location>
        <begin position="194"/>
        <end position="201"/>
    </location>
</feature>
<dbReference type="GO" id="GO:0006260">
    <property type="term" value="P:DNA replication"/>
    <property type="evidence" value="ECO:0007669"/>
    <property type="project" value="UniProtKB-KW"/>
</dbReference>
<keyword evidence="8 11" id="KW-0143">Chaperone</keyword>
<feature type="repeat" description="CXXCXGXG motif" evidence="11">
    <location>
        <begin position="208"/>
        <end position="215"/>
    </location>
</feature>
<dbReference type="PROSITE" id="PS00636">
    <property type="entry name" value="DNAJ_1"/>
    <property type="match status" value="1"/>
</dbReference>
<keyword evidence="1 11" id="KW-0963">Cytoplasm</keyword>
<feature type="binding site" evidence="11">
    <location>
        <position position="171"/>
    </location>
    <ligand>
        <name>Zn(2+)</name>
        <dbReference type="ChEBI" id="CHEBI:29105"/>
        <label>2</label>
    </ligand>
</feature>
<dbReference type="FunFam" id="2.10.230.10:FF:000002">
    <property type="entry name" value="Molecular chaperone DnaJ"/>
    <property type="match status" value="1"/>
</dbReference>
<dbReference type="GO" id="GO:0005737">
    <property type="term" value="C:cytoplasm"/>
    <property type="evidence" value="ECO:0007669"/>
    <property type="project" value="UniProtKB-SubCell"/>
</dbReference>
<evidence type="ECO:0000259" key="13">
    <source>
        <dbReference type="PROSITE" id="PS50076"/>
    </source>
</evidence>
<evidence type="ECO:0000259" key="14">
    <source>
        <dbReference type="PROSITE" id="PS51188"/>
    </source>
</evidence>
<feature type="binding site" evidence="11">
    <location>
        <position position="168"/>
    </location>
    <ligand>
        <name>Zn(2+)</name>
        <dbReference type="ChEBI" id="CHEBI:29105"/>
        <label>2</label>
    </ligand>
</feature>
<keyword evidence="5 11" id="KW-0863">Zinc-finger</keyword>
<dbReference type="PRINTS" id="PR00625">
    <property type="entry name" value="JDOMAIN"/>
</dbReference>
<dbReference type="InterPro" id="IPR008971">
    <property type="entry name" value="HSP40/DnaJ_pept-bd"/>
</dbReference>
<evidence type="ECO:0000256" key="5">
    <source>
        <dbReference type="ARBA" id="ARBA00022771"/>
    </source>
</evidence>
<dbReference type="AlphaFoldDB" id="A0A0R1YYK8"/>
<dbReference type="InterPro" id="IPR002939">
    <property type="entry name" value="DnaJ_C"/>
</dbReference>
<evidence type="ECO:0000256" key="7">
    <source>
        <dbReference type="ARBA" id="ARBA00023016"/>
    </source>
</evidence>
<dbReference type="Proteomes" id="UP000051957">
    <property type="component" value="Unassembled WGS sequence"/>
</dbReference>
<feature type="repeat" description="CXXCXGXG motif" evidence="11">
    <location>
        <begin position="168"/>
        <end position="175"/>
    </location>
</feature>
<dbReference type="CDD" id="cd06257">
    <property type="entry name" value="DnaJ"/>
    <property type="match status" value="1"/>
</dbReference>